<dbReference type="Proteomes" id="UP001164965">
    <property type="component" value="Chromosome"/>
</dbReference>
<feature type="compositionally biased region" description="Basic and acidic residues" evidence="1">
    <location>
        <begin position="1"/>
        <end position="17"/>
    </location>
</feature>
<feature type="region of interest" description="Disordered" evidence="1">
    <location>
        <begin position="1"/>
        <end position="27"/>
    </location>
</feature>
<dbReference type="RefSeq" id="WP_265384511.1">
    <property type="nucleotide sequence ID" value="NZ_CP110615.1"/>
</dbReference>
<gene>
    <name evidence="2" type="ORF">RHODO2019_08435</name>
</gene>
<accession>A0ABY6P412</accession>
<evidence type="ECO:0000256" key="1">
    <source>
        <dbReference type="SAM" id="MobiDB-lite"/>
    </source>
</evidence>
<protein>
    <submittedName>
        <fullName evidence="2">Uncharacterized protein</fullName>
    </submittedName>
</protein>
<keyword evidence="3" id="KW-1185">Reference proteome</keyword>
<name>A0ABY6P412_9NOCA</name>
<sequence>MSTPEDLARARRAERRAALRRAHPDLGGSSEALRHVLAADRVPVLADVEVVSTRLRSVRRRARAATTTLRARLPRRVPGALRRFTL</sequence>
<evidence type="ECO:0000313" key="2">
    <source>
        <dbReference type="EMBL" id="UZJ26407.1"/>
    </source>
</evidence>
<organism evidence="2 3">
    <name type="scientific">Rhodococcus antarcticus</name>
    <dbReference type="NCBI Taxonomy" id="2987751"/>
    <lineage>
        <taxon>Bacteria</taxon>
        <taxon>Bacillati</taxon>
        <taxon>Actinomycetota</taxon>
        <taxon>Actinomycetes</taxon>
        <taxon>Mycobacteriales</taxon>
        <taxon>Nocardiaceae</taxon>
        <taxon>Rhodococcus</taxon>
    </lineage>
</organism>
<proteinExistence type="predicted"/>
<reference evidence="2" key="1">
    <citation type="submission" date="2022-10" db="EMBL/GenBank/DDBJ databases">
        <title>Rhodococcus sp.75.</title>
        <authorList>
            <person name="Sun M."/>
        </authorList>
    </citation>
    <scope>NUCLEOTIDE SEQUENCE</scope>
    <source>
        <strain evidence="2">75</strain>
    </source>
</reference>
<evidence type="ECO:0000313" key="3">
    <source>
        <dbReference type="Proteomes" id="UP001164965"/>
    </source>
</evidence>
<dbReference type="EMBL" id="CP110615">
    <property type="protein sequence ID" value="UZJ26407.1"/>
    <property type="molecule type" value="Genomic_DNA"/>
</dbReference>